<evidence type="ECO:0000256" key="7">
    <source>
        <dbReference type="SAM" id="Phobius"/>
    </source>
</evidence>
<dbReference type="AlphaFoldDB" id="A0A8J3W8R8"/>
<feature type="transmembrane region" description="Helical" evidence="7">
    <location>
        <begin position="650"/>
        <end position="678"/>
    </location>
</feature>
<feature type="transmembrane region" description="Helical" evidence="7">
    <location>
        <begin position="172"/>
        <end position="192"/>
    </location>
</feature>
<keyword evidence="5 7" id="KW-1133">Transmembrane helix</keyword>
<dbReference type="GO" id="GO:0005886">
    <property type="term" value="C:plasma membrane"/>
    <property type="evidence" value="ECO:0007669"/>
    <property type="project" value="UniProtKB-SubCell"/>
</dbReference>
<name>A0A8J3W8R8_9ACTN</name>
<dbReference type="PROSITE" id="PS50156">
    <property type="entry name" value="SSD"/>
    <property type="match status" value="2"/>
</dbReference>
<evidence type="ECO:0000313" key="9">
    <source>
        <dbReference type="EMBL" id="GIH79983.1"/>
    </source>
</evidence>
<feature type="transmembrane region" description="Helical" evidence="7">
    <location>
        <begin position="351"/>
        <end position="372"/>
    </location>
</feature>
<dbReference type="Pfam" id="PF03176">
    <property type="entry name" value="MMPL"/>
    <property type="match status" value="2"/>
</dbReference>
<proteinExistence type="inferred from homology"/>
<evidence type="ECO:0000256" key="4">
    <source>
        <dbReference type="ARBA" id="ARBA00022692"/>
    </source>
</evidence>
<evidence type="ECO:0000256" key="3">
    <source>
        <dbReference type="ARBA" id="ARBA00022475"/>
    </source>
</evidence>
<dbReference type="SUPFAM" id="SSF82866">
    <property type="entry name" value="Multidrug efflux transporter AcrB transmembrane domain"/>
    <property type="match status" value="2"/>
</dbReference>
<keyword evidence="10" id="KW-1185">Reference proteome</keyword>
<evidence type="ECO:0000313" key="10">
    <source>
        <dbReference type="Proteomes" id="UP000616724"/>
    </source>
</evidence>
<organism evidence="9 10">
    <name type="scientific">Planobispora longispora</name>
    <dbReference type="NCBI Taxonomy" id="28887"/>
    <lineage>
        <taxon>Bacteria</taxon>
        <taxon>Bacillati</taxon>
        <taxon>Actinomycetota</taxon>
        <taxon>Actinomycetes</taxon>
        <taxon>Streptosporangiales</taxon>
        <taxon>Streptosporangiaceae</taxon>
        <taxon>Planobispora</taxon>
    </lineage>
</organism>
<feature type="transmembrane region" description="Helical" evidence="7">
    <location>
        <begin position="536"/>
        <end position="557"/>
    </location>
</feature>
<comment type="similarity">
    <text evidence="2">Belongs to the resistance-nodulation-cell division (RND) (TC 2.A.6) family. MmpL subfamily.</text>
</comment>
<feature type="transmembrane region" description="Helical" evidence="7">
    <location>
        <begin position="223"/>
        <end position="242"/>
    </location>
</feature>
<dbReference type="InterPro" id="IPR000731">
    <property type="entry name" value="SSD"/>
</dbReference>
<dbReference type="PANTHER" id="PTHR33406">
    <property type="entry name" value="MEMBRANE PROTEIN MJ1562-RELATED"/>
    <property type="match status" value="1"/>
</dbReference>
<comment type="subcellular location">
    <subcellularLocation>
        <location evidence="1">Cell membrane</location>
        <topology evidence="1">Multi-pass membrane protein</topology>
    </subcellularLocation>
</comment>
<dbReference type="Gene3D" id="1.20.1640.10">
    <property type="entry name" value="Multidrug efflux transporter AcrB transmembrane domain"/>
    <property type="match status" value="2"/>
</dbReference>
<sequence length="717" mass="73587">MATLLYRLGRFSFHRRGRVVAVWLLLLALLGGAAAAFSGSTSSEFTMPGTESQRAMNVLRQQFPQAGGATGTVVIASATAEKLTPDQVKPVVAQAAAVPGVLAAVDPFTARSLSPDGRYALVQVQFSAKVTDLTDAQREAYENVGEGVTGLRVEPGGEPVSGGAPEVGSSEALGVLVAAVVLVVTFGSLVAAGMTMVNALVGVGAGMAGLFALTGVVELNSAAPTLALMLGLAVGIDYSLFITSRYRQFLAEGMEAREAAGRATGTAGSAVVFAGVTVIIALAGLSVVGIPFLTAMGLAAAATVAVAVAVALTLLPAVLGFVGERVLPRRHRTGQARQATREAFGFRWGRLVIRLRVPILLAGVVALGALALPMQDMRLALPDAGTAAEDSPARRAYDLTSEGFGPGFNGRLIAVVTAADKEATTAAATRAAKLITGTEGVLAVAPPQLNAAGTAALLPVIPTAGPTDAATEEAVHAIRDKVATVTGADIALTGVTAIGIDISEKLADALPVYLLLVVGLSVLLLMLVFRSILVPVKAAAGFLLTVGATFGITVAVFQQGHLADLVGVDTPGPLVSFLPILLIGILFGLAMDYQVFLVSRMREDYVHGDTPQQATVNGLGHNARVVTAAALIMIAVFGGFVLMPDPIIKSIGFALAVGVFIDAFVVRMTLVPAVMSLLGRSAWWLPRRLDRALPNLDIEGESLAAASAASPREHSLV</sequence>
<evidence type="ECO:0000256" key="2">
    <source>
        <dbReference type="ARBA" id="ARBA00010157"/>
    </source>
</evidence>
<reference evidence="9 10" key="1">
    <citation type="submission" date="2021-01" db="EMBL/GenBank/DDBJ databases">
        <title>Whole genome shotgun sequence of Planobispora longispora NBRC 13918.</title>
        <authorList>
            <person name="Komaki H."/>
            <person name="Tamura T."/>
        </authorList>
    </citation>
    <scope>NUCLEOTIDE SEQUENCE [LARGE SCALE GENOMIC DNA]</scope>
    <source>
        <strain evidence="9 10">NBRC 13918</strain>
    </source>
</reference>
<dbReference type="EMBL" id="BOOH01000054">
    <property type="protein sequence ID" value="GIH79983.1"/>
    <property type="molecule type" value="Genomic_DNA"/>
</dbReference>
<evidence type="ECO:0000259" key="8">
    <source>
        <dbReference type="PROSITE" id="PS50156"/>
    </source>
</evidence>
<dbReference type="PANTHER" id="PTHR33406:SF11">
    <property type="entry name" value="MEMBRANE PROTEIN SCO6666-RELATED"/>
    <property type="match status" value="1"/>
</dbReference>
<feature type="transmembrane region" description="Helical" evidence="7">
    <location>
        <begin position="199"/>
        <end position="217"/>
    </location>
</feature>
<keyword evidence="4 7" id="KW-0812">Transmembrane</keyword>
<evidence type="ECO:0000256" key="1">
    <source>
        <dbReference type="ARBA" id="ARBA00004651"/>
    </source>
</evidence>
<gene>
    <name evidence="9" type="ORF">Plo01_64120</name>
</gene>
<feature type="domain" description="SSD" evidence="8">
    <location>
        <begin position="189"/>
        <end position="321"/>
    </location>
</feature>
<protein>
    <submittedName>
        <fullName evidence="9">Membrane protein</fullName>
    </submittedName>
</protein>
<feature type="domain" description="SSD" evidence="8">
    <location>
        <begin position="512"/>
        <end position="677"/>
    </location>
</feature>
<feature type="transmembrane region" description="Helical" evidence="7">
    <location>
        <begin position="298"/>
        <end position="322"/>
    </location>
</feature>
<comment type="caution">
    <text evidence="9">The sequence shown here is derived from an EMBL/GenBank/DDBJ whole genome shotgun (WGS) entry which is preliminary data.</text>
</comment>
<evidence type="ECO:0000256" key="5">
    <source>
        <dbReference type="ARBA" id="ARBA00022989"/>
    </source>
</evidence>
<dbReference type="InterPro" id="IPR050545">
    <property type="entry name" value="Mycobact_MmpL"/>
</dbReference>
<feature type="transmembrane region" description="Helical" evidence="7">
    <location>
        <begin position="510"/>
        <end position="529"/>
    </location>
</feature>
<dbReference type="RefSeq" id="WP_203894431.1">
    <property type="nucleotide sequence ID" value="NZ_BOOH01000054.1"/>
</dbReference>
<feature type="transmembrane region" description="Helical" evidence="7">
    <location>
        <begin position="577"/>
        <end position="598"/>
    </location>
</feature>
<keyword evidence="6 7" id="KW-0472">Membrane</keyword>
<feature type="transmembrane region" description="Helical" evidence="7">
    <location>
        <begin position="263"/>
        <end position="292"/>
    </location>
</feature>
<keyword evidence="3" id="KW-1003">Cell membrane</keyword>
<dbReference type="Proteomes" id="UP000616724">
    <property type="component" value="Unassembled WGS sequence"/>
</dbReference>
<accession>A0A8J3W8R8</accession>
<dbReference type="InterPro" id="IPR004869">
    <property type="entry name" value="MMPL_dom"/>
</dbReference>
<feature type="transmembrane region" description="Helical" evidence="7">
    <location>
        <begin position="625"/>
        <end position="644"/>
    </location>
</feature>
<evidence type="ECO:0000256" key="6">
    <source>
        <dbReference type="ARBA" id="ARBA00023136"/>
    </source>
</evidence>